<feature type="active site" description="Proton donor" evidence="1">
    <location>
        <position position="68"/>
    </location>
</feature>
<dbReference type="AlphaFoldDB" id="A0A2M6WAX2"/>
<dbReference type="GO" id="GO:0046872">
    <property type="term" value="F:metal ion binding"/>
    <property type="evidence" value="ECO:0007669"/>
    <property type="project" value="UniProtKB-KW"/>
</dbReference>
<organism evidence="3 4">
    <name type="scientific">Candidatus Kuenenbacteria bacterium CG10_big_fil_rev_8_21_14_0_10_36_11</name>
    <dbReference type="NCBI Taxonomy" id="1974618"/>
    <lineage>
        <taxon>Bacteria</taxon>
        <taxon>Candidatus Kueneniibacteriota</taxon>
    </lineage>
</organism>
<accession>A0A2M6WAX2</accession>
<evidence type="ECO:0000256" key="2">
    <source>
        <dbReference type="PIRSR" id="PIRSR004789-51"/>
    </source>
</evidence>
<feature type="binding site" evidence="2">
    <location>
        <position position="39"/>
    </location>
    <ligand>
        <name>Fe cation</name>
        <dbReference type="ChEBI" id="CHEBI:24875"/>
        <label>1</label>
    </ligand>
</feature>
<dbReference type="SUPFAM" id="SSF56300">
    <property type="entry name" value="Metallo-dependent phosphatases"/>
    <property type="match status" value="1"/>
</dbReference>
<dbReference type="Proteomes" id="UP000231464">
    <property type="component" value="Unassembled WGS sequence"/>
</dbReference>
<name>A0A2M6WAX2_9BACT</name>
<evidence type="ECO:0000313" key="4">
    <source>
        <dbReference type="Proteomes" id="UP000231464"/>
    </source>
</evidence>
<feature type="binding site" evidence="2">
    <location>
        <position position="180"/>
    </location>
    <ligand>
        <name>Fe cation</name>
        <dbReference type="ChEBI" id="CHEBI:24875"/>
        <label>1</label>
    </ligand>
</feature>
<sequence length="264" mass="29317">MTILFFGDIVAKLGREAVKKVLPELIKKYQPDLILANAENLAHGKGVTEKTLNEMIEAGIQAFTSGNHITKKGEYAKILSDKKYPLIRPANYPPAVPGKEYLKIKIKNKTVYIMNFLGRVFFPESPDCPFRKFDELYKLLKIKKSDIVIVDLHSEATSEAVAFGWYLDGRVSAIIGTHTHVQTADEKILPGGTGYITDVGMVGGTNTVIGVKKENIIERFLTQVSILHEFPESGSAEVNAVLIEIDDKSGKCLSIKRINKRVEI</sequence>
<dbReference type="PANTHER" id="PTHR36303:SF1">
    <property type="entry name" value="2',3'-CYCLIC-NUCLEOTIDE 2'-PHOSPHODIESTERASE"/>
    <property type="match status" value="1"/>
</dbReference>
<dbReference type="Pfam" id="PF13277">
    <property type="entry name" value="YmdB"/>
    <property type="match status" value="1"/>
</dbReference>
<dbReference type="PIRSF" id="PIRSF004789">
    <property type="entry name" value="DR1281"/>
    <property type="match status" value="1"/>
</dbReference>
<feature type="binding site" evidence="2">
    <location>
        <position position="178"/>
    </location>
    <ligand>
        <name>Fe cation</name>
        <dbReference type="ChEBI" id="CHEBI:24875"/>
        <label>2</label>
    </ligand>
</feature>
<evidence type="ECO:0000313" key="3">
    <source>
        <dbReference type="EMBL" id="PIT89949.1"/>
    </source>
</evidence>
<feature type="binding site" evidence="2">
    <location>
        <position position="153"/>
    </location>
    <ligand>
        <name>Fe cation</name>
        <dbReference type="ChEBI" id="CHEBI:24875"/>
        <label>2</label>
    </ligand>
</feature>
<dbReference type="Gene3D" id="3.60.21.10">
    <property type="match status" value="1"/>
</dbReference>
<dbReference type="GO" id="GO:0004113">
    <property type="term" value="F:2',3'-cyclic-nucleotide 3'-phosphodiesterase activity"/>
    <property type="evidence" value="ECO:0007669"/>
    <property type="project" value="TreeGrafter"/>
</dbReference>
<dbReference type="InterPro" id="IPR005235">
    <property type="entry name" value="YmdB-like"/>
</dbReference>
<feature type="binding site" evidence="2">
    <location>
        <position position="40"/>
    </location>
    <ligand>
        <name>Fe cation</name>
        <dbReference type="ChEBI" id="CHEBI:24875"/>
        <label>1</label>
    </ligand>
</feature>
<feature type="binding site" evidence="2">
    <location>
        <position position="39"/>
    </location>
    <ligand>
        <name>Fe cation</name>
        <dbReference type="ChEBI" id="CHEBI:24875"/>
        <label>2</label>
    </ligand>
</feature>
<proteinExistence type="predicted"/>
<feature type="binding site" evidence="2">
    <location>
        <position position="8"/>
    </location>
    <ligand>
        <name>Fe cation</name>
        <dbReference type="ChEBI" id="CHEBI:24875"/>
        <label>1</label>
    </ligand>
</feature>
<gene>
    <name evidence="3" type="ORF">COU23_01185</name>
</gene>
<keyword evidence="2" id="KW-0479">Metal-binding</keyword>
<reference evidence="4" key="1">
    <citation type="submission" date="2017-09" db="EMBL/GenBank/DDBJ databases">
        <title>Depth-based differentiation of microbial function through sediment-hosted aquifers and enrichment of novel symbionts in the deep terrestrial subsurface.</title>
        <authorList>
            <person name="Probst A.J."/>
            <person name="Ladd B."/>
            <person name="Jarett J.K."/>
            <person name="Geller-Mcgrath D.E."/>
            <person name="Sieber C.M.K."/>
            <person name="Emerson J.B."/>
            <person name="Anantharaman K."/>
            <person name="Thomas B.C."/>
            <person name="Malmstrom R."/>
            <person name="Stieglmeier M."/>
            <person name="Klingl A."/>
            <person name="Woyke T."/>
            <person name="Ryan C.M."/>
            <person name="Banfield J.F."/>
        </authorList>
    </citation>
    <scope>NUCLEOTIDE SEQUENCE [LARGE SCALE GENOMIC DNA]</scope>
</reference>
<dbReference type="NCBIfam" id="TIGR00282">
    <property type="entry name" value="TIGR00282 family metallophosphoesterase"/>
    <property type="match status" value="1"/>
</dbReference>
<feature type="binding site" evidence="2">
    <location>
        <position position="67"/>
    </location>
    <ligand>
        <name>Fe cation</name>
        <dbReference type="ChEBI" id="CHEBI:24875"/>
        <label>2</label>
    </ligand>
</feature>
<dbReference type="InterPro" id="IPR029052">
    <property type="entry name" value="Metallo-depent_PP-like"/>
</dbReference>
<dbReference type="EMBL" id="PFBP01000019">
    <property type="protein sequence ID" value="PIT89949.1"/>
    <property type="molecule type" value="Genomic_DNA"/>
</dbReference>
<comment type="caution">
    <text evidence="3">The sequence shown here is derived from an EMBL/GenBank/DDBJ whole genome shotgun (WGS) entry which is preliminary data.</text>
</comment>
<protein>
    <submittedName>
        <fullName evidence="3">TIGR00282 family metallophosphoesterase</fullName>
    </submittedName>
</protein>
<dbReference type="PANTHER" id="PTHR36303">
    <property type="entry name" value="2',3'-CYCLIC-NUCLEOTIDE 2'-PHOSPHODIESTERASE"/>
    <property type="match status" value="1"/>
</dbReference>
<evidence type="ECO:0000256" key="1">
    <source>
        <dbReference type="PIRSR" id="PIRSR004789-50"/>
    </source>
</evidence>